<dbReference type="Pfam" id="PF13624">
    <property type="entry name" value="SurA_N_3"/>
    <property type="match status" value="1"/>
</dbReference>
<evidence type="ECO:0000313" key="10">
    <source>
        <dbReference type="Proteomes" id="UP000094056"/>
    </source>
</evidence>
<dbReference type="PANTHER" id="PTHR47245:SF1">
    <property type="entry name" value="FOLDASE PROTEIN PRSA"/>
    <property type="match status" value="1"/>
</dbReference>
<keyword evidence="4 6" id="KW-0697">Rotamase</keyword>
<dbReference type="InterPro" id="IPR000297">
    <property type="entry name" value="PPIase_PpiC"/>
</dbReference>
<sequence>MYKKIVIPVILLLFVLQTNYLLFANENAEAKTEVSTEAVTETKAEESTEAVAETETKAEESREAVAETEEYVIATVNGENIIRKDLDRRLNVLKSMNRDVSRTTQMVILDQLAKKVLLKQFIEGQNIEVSDKEIQGEVEKIKFFLKANTNDSEKSLEEMLEAQGSNITELEDEVKRTLALSKYLDKEVGDDEKRSYFDVNKNSFNGEKVKASHVLIDTRNMKTEAELEAAKQKIENIKKKIDNGADFAEVANEYSNCPSAEKGGDIGFFERRGSIVEPFARAAFSMEIGEVSEPVETQFGYHIIKITDKEKGKDVSYEDVKEMVDFVYMQIKTENLLEGLMEKAEIEVFL</sequence>
<accession>A0A1E3X5Z1</accession>
<evidence type="ECO:0000256" key="6">
    <source>
        <dbReference type="PROSITE-ProRule" id="PRU00278"/>
    </source>
</evidence>
<organism evidence="9 10">
    <name type="scientific">Candidatus Scalindua rubra</name>
    <dbReference type="NCBI Taxonomy" id="1872076"/>
    <lineage>
        <taxon>Bacteria</taxon>
        <taxon>Pseudomonadati</taxon>
        <taxon>Planctomycetota</taxon>
        <taxon>Candidatus Brocadiia</taxon>
        <taxon>Candidatus Brocadiales</taxon>
        <taxon>Candidatus Scalinduaceae</taxon>
        <taxon>Candidatus Scalindua</taxon>
    </lineage>
</organism>
<dbReference type="PROSITE" id="PS01096">
    <property type="entry name" value="PPIC_PPIASE_1"/>
    <property type="match status" value="1"/>
</dbReference>
<protein>
    <recommendedName>
        <fullName evidence="2">peptidylprolyl isomerase</fullName>
        <ecNumber evidence="2">5.2.1.8</ecNumber>
    </recommendedName>
</protein>
<evidence type="ECO:0000256" key="4">
    <source>
        <dbReference type="ARBA" id="ARBA00023110"/>
    </source>
</evidence>
<evidence type="ECO:0000313" key="9">
    <source>
        <dbReference type="EMBL" id="ODS31048.1"/>
    </source>
</evidence>
<dbReference type="PANTHER" id="PTHR47245">
    <property type="entry name" value="PEPTIDYLPROLYL ISOMERASE"/>
    <property type="match status" value="1"/>
</dbReference>
<evidence type="ECO:0000256" key="1">
    <source>
        <dbReference type="ARBA" id="ARBA00000971"/>
    </source>
</evidence>
<evidence type="ECO:0000256" key="7">
    <source>
        <dbReference type="SAM" id="MobiDB-lite"/>
    </source>
</evidence>
<dbReference type="InterPro" id="IPR023058">
    <property type="entry name" value="PPIase_PpiC_CS"/>
</dbReference>
<dbReference type="EMBL" id="MAYW01000149">
    <property type="protein sequence ID" value="ODS31048.1"/>
    <property type="molecule type" value="Genomic_DNA"/>
</dbReference>
<dbReference type="AlphaFoldDB" id="A0A1E3X5Z1"/>
<dbReference type="SUPFAM" id="SSF109998">
    <property type="entry name" value="Triger factor/SurA peptide-binding domain-like"/>
    <property type="match status" value="1"/>
</dbReference>
<dbReference type="Proteomes" id="UP000094056">
    <property type="component" value="Unassembled WGS sequence"/>
</dbReference>
<dbReference type="Gene3D" id="3.10.50.40">
    <property type="match status" value="1"/>
</dbReference>
<evidence type="ECO:0000259" key="8">
    <source>
        <dbReference type="PROSITE" id="PS50198"/>
    </source>
</evidence>
<reference evidence="9 10" key="1">
    <citation type="submission" date="2016-07" db="EMBL/GenBank/DDBJ databases">
        <title>Draft genome of Scalindua rubra, obtained from a brine-seawater interface in the Red Sea, sheds light on salt adaptation in anammox bacteria.</title>
        <authorList>
            <person name="Speth D.R."/>
            <person name="Lagkouvardos I."/>
            <person name="Wang Y."/>
            <person name="Qian P.-Y."/>
            <person name="Dutilh B.E."/>
            <person name="Jetten M.S."/>
        </authorList>
    </citation>
    <scope>NUCLEOTIDE SEQUENCE [LARGE SCALE GENOMIC DNA]</scope>
    <source>
        <strain evidence="9">BSI-1</strain>
    </source>
</reference>
<feature type="region of interest" description="Disordered" evidence="7">
    <location>
        <begin position="40"/>
        <end position="60"/>
    </location>
</feature>
<dbReference type="EC" id="5.2.1.8" evidence="2"/>
<dbReference type="Pfam" id="PF13616">
    <property type="entry name" value="Rotamase_3"/>
    <property type="match status" value="1"/>
</dbReference>
<keyword evidence="3" id="KW-0732">Signal</keyword>
<keyword evidence="5 6" id="KW-0413">Isomerase</keyword>
<comment type="catalytic activity">
    <reaction evidence="1">
        <text>[protein]-peptidylproline (omega=180) = [protein]-peptidylproline (omega=0)</text>
        <dbReference type="Rhea" id="RHEA:16237"/>
        <dbReference type="Rhea" id="RHEA-COMP:10747"/>
        <dbReference type="Rhea" id="RHEA-COMP:10748"/>
        <dbReference type="ChEBI" id="CHEBI:83833"/>
        <dbReference type="ChEBI" id="CHEBI:83834"/>
        <dbReference type="EC" id="5.2.1.8"/>
    </reaction>
</comment>
<comment type="caution">
    <text evidence="9">The sequence shown here is derived from an EMBL/GenBank/DDBJ whole genome shotgun (WGS) entry which is preliminary data.</text>
</comment>
<feature type="domain" description="PpiC" evidence="8">
    <location>
        <begin position="206"/>
        <end position="308"/>
    </location>
</feature>
<dbReference type="PROSITE" id="PS50198">
    <property type="entry name" value="PPIC_PPIASE_2"/>
    <property type="match status" value="1"/>
</dbReference>
<dbReference type="InterPro" id="IPR027304">
    <property type="entry name" value="Trigger_fact/SurA_dom_sf"/>
</dbReference>
<proteinExistence type="predicted"/>
<evidence type="ECO:0000256" key="3">
    <source>
        <dbReference type="ARBA" id="ARBA00022729"/>
    </source>
</evidence>
<dbReference type="GO" id="GO:0003755">
    <property type="term" value="F:peptidyl-prolyl cis-trans isomerase activity"/>
    <property type="evidence" value="ECO:0007669"/>
    <property type="project" value="UniProtKB-KW"/>
</dbReference>
<gene>
    <name evidence="9" type="ORF">SCARUB_03833</name>
</gene>
<name>A0A1E3X5Z1_9BACT</name>
<dbReference type="InterPro" id="IPR050245">
    <property type="entry name" value="PrsA_foldase"/>
</dbReference>
<evidence type="ECO:0000256" key="2">
    <source>
        <dbReference type="ARBA" id="ARBA00013194"/>
    </source>
</evidence>
<evidence type="ECO:0000256" key="5">
    <source>
        <dbReference type="ARBA" id="ARBA00023235"/>
    </source>
</evidence>
<dbReference type="SUPFAM" id="SSF54534">
    <property type="entry name" value="FKBP-like"/>
    <property type="match status" value="1"/>
</dbReference>
<dbReference type="Gene3D" id="1.10.4030.10">
    <property type="entry name" value="Porin chaperone SurA, peptide-binding domain"/>
    <property type="match status" value="1"/>
</dbReference>
<dbReference type="InterPro" id="IPR046357">
    <property type="entry name" value="PPIase_dom_sf"/>
</dbReference>